<evidence type="ECO:0000313" key="8">
    <source>
        <dbReference type="EMBL" id="KAJ1997994.1"/>
    </source>
</evidence>
<reference evidence="8" key="1">
    <citation type="submission" date="2022-07" db="EMBL/GenBank/DDBJ databases">
        <title>Phylogenomic reconstructions and comparative analyses of Kickxellomycotina fungi.</title>
        <authorList>
            <person name="Reynolds N.K."/>
            <person name="Stajich J.E."/>
            <person name="Barry K."/>
            <person name="Grigoriev I.V."/>
            <person name="Crous P."/>
            <person name="Smith M.E."/>
        </authorList>
    </citation>
    <scope>NUCLEOTIDE SEQUENCE</scope>
    <source>
        <strain evidence="8">IMI 214461</strain>
    </source>
</reference>
<comment type="caution">
    <text evidence="8">The sequence shown here is derived from an EMBL/GenBank/DDBJ whole genome shotgun (WGS) entry which is preliminary data.</text>
</comment>
<dbReference type="InterPro" id="IPR007309">
    <property type="entry name" value="TFIIIC_Bblock-bd"/>
</dbReference>
<dbReference type="GO" id="GO:0042791">
    <property type="term" value="P:5S class rRNA transcription by RNA polymerase III"/>
    <property type="evidence" value="ECO:0007669"/>
    <property type="project" value="TreeGrafter"/>
</dbReference>
<accession>A0A9W8B8X6</accession>
<gene>
    <name evidence="8" type="ORF">H4R26_005623</name>
</gene>
<evidence type="ECO:0000259" key="7">
    <source>
        <dbReference type="Pfam" id="PF04182"/>
    </source>
</evidence>
<dbReference type="AlphaFoldDB" id="A0A9W8B8X6"/>
<feature type="non-terminal residue" evidence="8">
    <location>
        <position position="544"/>
    </location>
</feature>
<evidence type="ECO:0000256" key="4">
    <source>
        <dbReference type="ARBA" id="ARBA00023163"/>
    </source>
</evidence>
<dbReference type="InterPro" id="IPR044210">
    <property type="entry name" value="Tfc3-like"/>
</dbReference>
<dbReference type="OrthoDB" id="68020at2759"/>
<dbReference type="Proteomes" id="UP001150907">
    <property type="component" value="Unassembled WGS sequence"/>
</dbReference>
<feature type="region of interest" description="Disordered" evidence="6">
    <location>
        <begin position="354"/>
        <end position="399"/>
    </location>
</feature>
<protein>
    <recommendedName>
        <fullName evidence="7">B-block binding subunit of TFIIIC domain-containing protein</fullName>
    </recommendedName>
</protein>
<feature type="compositionally biased region" description="Acidic residues" evidence="6">
    <location>
        <begin position="369"/>
        <end position="383"/>
    </location>
</feature>
<evidence type="ECO:0000256" key="6">
    <source>
        <dbReference type="SAM" id="MobiDB-lite"/>
    </source>
</evidence>
<feature type="region of interest" description="Disordered" evidence="6">
    <location>
        <begin position="243"/>
        <end position="310"/>
    </location>
</feature>
<dbReference type="GO" id="GO:0000127">
    <property type="term" value="C:transcription factor TFIIIC complex"/>
    <property type="evidence" value="ECO:0007669"/>
    <property type="project" value="InterPro"/>
</dbReference>
<keyword evidence="2" id="KW-0597">Phosphoprotein</keyword>
<sequence length="544" mass="61339">MKRYLWPHIIQLREMIFLDGESILYSSSSDTDATAAAANVFSRLSLDEVQRQFPQLIVRASTRAIYKEIFGREEGNEKLIRSSHTYPIVQLLARAREKGMSQVQLTKTLNLDPRSTFHFIKVIDGEGLVVKYATYENGNNTNLWRLRRFAVGGPAEVAARGDSKGAMAQHEENPEDSMAFLVSYEMRKRVSDILEASRTGFMITTDLMDALDLDIWNMRHRKYFQRVIRDLSGDGFVEQVRLQVPDADQADPAECDNAPSGSGEDDNVEVDGESNKEAPIKTGKPKPNRGRKQTEEERRARRMKKSREKRGLNEGYSFRRCVRFIKPYVGKHKVRTRLGVPLANLDAEQSAEASAAAGLSDSMKMAESEATDNDVDGDATDGDDQGRTDSSSDDDDPDIEAIKEKDDLRYMLSNHLVQIGMLATLPLEAQVLRLIALSGTHGLVSRAIHFLLKVPLFKTLTRCLVSLETIPVFLPDGSWPGMYTPPEIREENRKHLDEKLVLAVEEFMGREHRKRYFVNPHARMIVASLTTDYTRVASSNIDAI</sequence>
<dbReference type="PANTHER" id="PTHR15180">
    <property type="entry name" value="GENERAL TRANSCRIPTION FACTOR 3C POLYPEPTIDE 1"/>
    <property type="match status" value="1"/>
</dbReference>
<dbReference type="EMBL" id="JANBQF010001117">
    <property type="protein sequence ID" value="KAJ1997994.1"/>
    <property type="molecule type" value="Genomic_DNA"/>
</dbReference>
<evidence type="ECO:0000313" key="9">
    <source>
        <dbReference type="Proteomes" id="UP001150907"/>
    </source>
</evidence>
<dbReference type="GO" id="GO:0005634">
    <property type="term" value="C:nucleus"/>
    <property type="evidence" value="ECO:0007669"/>
    <property type="project" value="UniProtKB-SubCell"/>
</dbReference>
<feature type="compositionally biased region" description="Acidic residues" evidence="6">
    <location>
        <begin position="263"/>
        <end position="272"/>
    </location>
</feature>
<dbReference type="GO" id="GO:0003677">
    <property type="term" value="F:DNA binding"/>
    <property type="evidence" value="ECO:0007669"/>
    <property type="project" value="UniProtKB-KW"/>
</dbReference>
<name>A0A9W8B8X6_9FUNG</name>
<evidence type="ECO:0000256" key="1">
    <source>
        <dbReference type="ARBA" id="ARBA00004123"/>
    </source>
</evidence>
<proteinExistence type="predicted"/>
<feature type="domain" description="B-block binding subunit of TFIIIC" evidence="7">
    <location>
        <begin position="84"/>
        <end position="150"/>
    </location>
</feature>
<organism evidence="8 9">
    <name type="scientific">Coemansia thaxteri</name>
    <dbReference type="NCBI Taxonomy" id="2663907"/>
    <lineage>
        <taxon>Eukaryota</taxon>
        <taxon>Fungi</taxon>
        <taxon>Fungi incertae sedis</taxon>
        <taxon>Zoopagomycota</taxon>
        <taxon>Kickxellomycotina</taxon>
        <taxon>Kickxellomycetes</taxon>
        <taxon>Kickxellales</taxon>
        <taxon>Kickxellaceae</taxon>
        <taxon>Coemansia</taxon>
    </lineage>
</organism>
<dbReference type="Pfam" id="PF04182">
    <property type="entry name" value="B-block_TFIIIC"/>
    <property type="match status" value="1"/>
</dbReference>
<keyword evidence="3" id="KW-0238">DNA-binding</keyword>
<evidence type="ECO:0000256" key="2">
    <source>
        <dbReference type="ARBA" id="ARBA00022553"/>
    </source>
</evidence>
<evidence type="ECO:0000256" key="3">
    <source>
        <dbReference type="ARBA" id="ARBA00023125"/>
    </source>
</evidence>
<keyword evidence="4" id="KW-0804">Transcription</keyword>
<dbReference type="GO" id="GO:0006384">
    <property type="term" value="P:transcription initiation at RNA polymerase III promoter"/>
    <property type="evidence" value="ECO:0007669"/>
    <property type="project" value="InterPro"/>
</dbReference>
<keyword evidence="5" id="KW-0539">Nucleus</keyword>
<comment type="subcellular location">
    <subcellularLocation>
        <location evidence="1">Nucleus</location>
    </subcellularLocation>
</comment>
<keyword evidence="9" id="KW-1185">Reference proteome</keyword>
<dbReference type="PANTHER" id="PTHR15180:SF1">
    <property type="entry name" value="GENERAL TRANSCRIPTION FACTOR 3C POLYPEPTIDE 1"/>
    <property type="match status" value="1"/>
</dbReference>
<evidence type="ECO:0000256" key="5">
    <source>
        <dbReference type="ARBA" id="ARBA00023242"/>
    </source>
</evidence>